<keyword evidence="3" id="KW-1185">Reference proteome</keyword>
<dbReference type="Proteomes" id="UP000015106">
    <property type="component" value="Chromosome 5"/>
</dbReference>
<dbReference type="Gramene" id="TuG1812G0500000304.01.T05">
    <property type="protein sequence ID" value="TuG1812G0500000304.01.T05"/>
    <property type="gene ID" value="TuG1812G0500000304.01"/>
</dbReference>
<reference evidence="2" key="3">
    <citation type="submission" date="2022-06" db="UniProtKB">
        <authorList>
            <consortium name="EnsemblPlants"/>
        </authorList>
    </citation>
    <scope>IDENTIFICATION</scope>
</reference>
<feature type="signal peptide" evidence="1">
    <location>
        <begin position="1"/>
        <end position="17"/>
    </location>
</feature>
<evidence type="ECO:0000313" key="3">
    <source>
        <dbReference type="Proteomes" id="UP000015106"/>
    </source>
</evidence>
<dbReference type="EnsemblPlants" id="TuG1812G0500000304.01.T05">
    <property type="protein sequence ID" value="TuG1812G0500000304.01.T05"/>
    <property type="gene ID" value="TuG1812G0500000304.01"/>
</dbReference>
<reference evidence="2" key="2">
    <citation type="submission" date="2018-03" db="EMBL/GenBank/DDBJ databases">
        <title>The Triticum urartu genome reveals the dynamic nature of wheat genome evolution.</title>
        <authorList>
            <person name="Ling H."/>
            <person name="Ma B."/>
            <person name="Shi X."/>
            <person name="Liu H."/>
            <person name="Dong L."/>
            <person name="Sun H."/>
            <person name="Cao Y."/>
            <person name="Gao Q."/>
            <person name="Zheng S."/>
            <person name="Li Y."/>
            <person name="Yu Y."/>
            <person name="Du H."/>
            <person name="Qi M."/>
            <person name="Li Y."/>
            <person name="Yu H."/>
            <person name="Cui Y."/>
            <person name="Wang N."/>
            <person name="Chen C."/>
            <person name="Wu H."/>
            <person name="Zhao Y."/>
            <person name="Zhang J."/>
            <person name="Li Y."/>
            <person name="Zhou W."/>
            <person name="Zhang B."/>
            <person name="Hu W."/>
            <person name="Eijk M."/>
            <person name="Tang J."/>
            <person name="Witsenboer H."/>
            <person name="Zhao S."/>
            <person name="Li Z."/>
            <person name="Zhang A."/>
            <person name="Wang D."/>
            <person name="Liang C."/>
        </authorList>
    </citation>
    <scope>NUCLEOTIDE SEQUENCE [LARGE SCALE GENOMIC DNA]</scope>
    <source>
        <strain evidence="2">cv. G1812</strain>
    </source>
</reference>
<reference evidence="3" key="1">
    <citation type="journal article" date="2013" name="Nature">
        <title>Draft genome of the wheat A-genome progenitor Triticum urartu.</title>
        <authorList>
            <person name="Ling H.Q."/>
            <person name="Zhao S."/>
            <person name="Liu D."/>
            <person name="Wang J."/>
            <person name="Sun H."/>
            <person name="Zhang C."/>
            <person name="Fan H."/>
            <person name="Li D."/>
            <person name="Dong L."/>
            <person name="Tao Y."/>
            <person name="Gao C."/>
            <person name="Wu H."/>
            <person name="Li Y."/>
            <person name="Cui Y."/>
            <person name="Guo X."/>
            <person name="Zheng S."/>
            <person name="Wang B."/>
            <person name="Yu K."/>
            <person name="Liang Q."/>
            <person name="Yang W."/>
            <person name="Lou X."/>
            <person name="Chen J."/>
            <person name="Feng M."/>
            <person name="Jian J."/>
            <person name="Zhang X."/>
            <person name="Luo G."/>
            <person name="Jiang Y."/>
            <person name="Liu J."/>
            <person name="Wang Z."/>
            <person name="Sha Y."/>
            <person name="Zhang B."/>
            <person name="Wu H."/>
            <person name="Tang D."/>
            <person name="Shen Q."/>
            <person name="Xue P."/>
            <person name="Zou S."/>
            <person name="Wang X."/>
            <person name="Liu X."/>
            <person name="Wang F."/>
            <person name="Yang Y."/>
            <person name="An X."/>
            <person name="Dong Z."/>
            <person name="Zhang K."/>
            <person name="Zhang X."/>
            <person name="Luo M.C."/>
            <person name="Dvorak J."/>
            <person name="Tong Y."/>
            <person name="Wang J."/>
            <person name="Yang H."/>
            <person name="Li Z."/>
            <person name="Wang D."/>
            <person name="Zhang A."/>
            <person name="Wang J."/>
        </authorList>
    </citation>
    <scope>NUCLEOTIDE SEQUENCE</scope>
    <source>
        <strain evidence="3">cv. G1812</strain>
    </source>
</reference>
<proteinExistence type="predicted"/>
<evidence type="ECO:0000313" key="2">
    <source>
        <dbReference type="EnsemblPlants" id="TuG1812G0500000304.01.T05"/>
    </source>
</evidence>
<protein>
    <recommendedName>
        <fullName evidence="4">Secreted protein</fullName>
    </recommendedName>
</protein>
<sequence>MYLAILCVSVTSAGTAARVHVCHSHMQIVMPAACDSFAPVLLLLRQDGPQQSRLHVVCVRAGGGGGGGGGVLLPLRQSGFKLGSEKHTTEVTVKKSGSLLINSGIQGYSLLKTTQVFLSLTCLGPFATIPKETDLVVPAKFWTLHISPTLLEL</sequence>
<evidence type="ECO:0000256" key="1">
    <source>
        <dbReference type="SAM" id="SignalP"/>
    </source>
</evidence>
<feature type="chain" id="PRO_5035946261" description="Secreted protein" evidence="1">
    <location>
        <begin position="18"/>
        <end position="153"/>
    </location>
</feature>
<name>A0A8R7UDP2_TRIUA</name>
<accession>A0A8R7UDP2</accession>
<evidence type="ECO:0008006" key="4">
    <source>
        <dbReference type="Google" id="ProtNLM"/>
    </source>
</evidence>
<organism evidence="2 3">
    <name type="scientific">Triticum urartu</name>
    <name type="common">Red wild einkorn</name>
    <name type="synonym">Crithodium urartu</name>
    <dbReference type="NCBI Taxonomy" id="4572"/>
    <lineage>
        <taxon>Eukaryota</taxon>
        <taxon>Viridiplantae</taxon>
        <taxon>Streptophyta</taxon>
        <taxon>Embryophyta</taxon>
        <taxon>Tracheophyta</taxon>
        <taxon>Spermatophyta</taxon>
        <taxon>Magnoliopsida</taxon>
        <taxon>Liliopsida</taxon>
        <taxon>Poales</taxon>
        <taxon>Poaceae</taxon>
        <taxon>BOP clade</taxon>
        <taxon>Pooideae</taxon>
        <taxon>Triticodae</taxon>
        <taxon>Triticeae</taxon>
        <taxon>Triticinae</taxon>
        <taxon>Triticum</taxon>
    </lineage>
</organism>
<keyword evidence="1" id="KW-0732">Signal</keyword>
<dbReference type="AlphaFoldDB" id="A0A8R7UDP2"/>